<dbReference type="InterPro" id="IPR005467">
    <property type="entry name" value="His_kinase_dom"/>
</dbReference>
<sequence length="430" mass="44743">MHNGPVTEERAGVDRDRTGPVEGPAITRAARAAAAAVTAVAVVTAEALAGDGPLLTGIVPYALGLAALVLAAGRWPRAALLVSVQTVIAFRAAGLSDVGWIWPATAAYFLVAAGDRPVRGPVRGRLDALLRRLPDGPAFAVGVGVFQVAFAADWELFVAGMSGRGVVAELGAETLWLALVLAAATAWRNGRNWRREEAAGRERAAREREAEARRRAEAERLQIARELHDVVAHTLTVVGVQLRVAVEALEDEPEEARAALKTAQEVRATAVTDLRSLIGVLREPGQDAAAGGNMALAPERGLDGVGELVERVRAAGLDADVEAAGDPAAVPAPVALAVYRIVQESLTNAVRHSGGTRVDVRLRYEPEAVRVEIADDGPAKPAGRPARASEGGGHGVAGMRERVSVLGGEFAVGPGEHGGYTVRAVIPVPS</sequence>
<feature type="domain" description="Histidine kinase" evidence="10">
    <location>
        <begin position="338"/>
        <end position="430"/>
    </location>
</feature>
<dbReference type="InterPro" id="IPR050482">
    <property type="entry name" value="Sensor_HK_TwoCompSys"/>
</dbReference>
<organism evidence="11 12">
    <name type="scientific">Streptomyces hydrogenans</name>
    <dbReference type="NCBI Taxonomy" id="1873719"/>
    <lineage>
        <taxon>Bacteria</taxon>
        <taxon>Bacillati</taxon>
        <taxon>Actinomycetota</taxon>
        <taxon>Actinomycetes</taxon>
        <taxon>Kitasatosporales</taxon>
        <taxon>Streptomycetaceae</taxon>
        <taxon>Streptomyces</taxon>
    </lineage>
</organism>
<keyword evidence="6" id="KW-0418">Kinase</keyword>
<dbReference type="EC" id="2.7.13.3" evidence="2"/>
<keyword evidence="5" id="KW-0547">Nucleotide-binding</keyword>
<feature type="region of interest" description="Disordered" evidence="9">
    <location>
        <begin position="1"/>
        <end position="20"/>
    </location>
</feature>
<dbReference type="PANTHER" id="PTHR24421:SF10">
    <property type="entry name" value="NITRATE_NITRITE SENSOR PROTEIN NARQ"/>
    <property type="match status" value="1"/>
</dbReference>
<dbReference type="InterPro" id="IPR003594">
    <property type="entry name" value="HATPase_dom"/>
</dbReference>
<gene>
    <name evidence="11" type="ORF">Shyd_35390</name>
</gene>
<evidence type="ECO:0000259" key="10">
    <source>
        <dbReference type="PROSITE" id="PS50109"/>
    </source>
</evidence>
<dbReference type="PANTHER" id="PTHR24421">
    <property type="entry name" value="NITRATE/NITRITE SENSOR PROTEIN NARX-RELATED"/>
    <property type="match status" value="1"/>
</dbReference>
<dbReference type="SMART" id="SM00387">
    <property type="entry name" value="HATPase_c"/>
    <property type="match status" value="1"/>
</dbReference>
<evidence type="ECO:0000256" key="7">
    <source>
        <dbReference type="ARBA" id="ARBA00022840"/>
    </source>
</evidence>
<evidence type="ECO:0000256" key="4">
    <source>
        <dbReference type="ARBA" id="ARBA00022679"/>
    </source>
</evidence>
<comment type="catalytic activity">
    <reaction evidence="1">
        <text>ATP + protein L-histidine = ADP + protein N-phospho-L-histidine.</text>
        <dbReference type="EC" id="2.7.13.3"/>
    </reaction>
</comment>
<feature type="compositionally biased region" description="Low complexity" evidence="9">
    <location>
        <begin position="379"/>
        <end position="388"/>
    </location>
</feature>
<reference evidence="11" key="1">
    <citation type="submission" date="2024-05" db="EMBL/GenBank/DDBJ databases">
        <title>Whole genome shotgun sequence of Streptomyces hydrogenans NBRC 13475.</title>
        <authorList>
            <person name="Komaki H."/>
            <person name="Tamura T."/>
        </authorList>
    </citation>
    <scope>NUCLEOTIDE SEQUENCE</scope>
    <source>
        <strain evidence="11">NBRC 13475</strain>
    </source>
</reference>
<dbReference type="InterPro" id="IPR036890">
    <property type="entry name" value="HATPase_C_sf"/>
</dbReference>
<comment type="caution">
    <text evidence="11">The sequence shown here is derived from an EMBL/GenBank/DDBJ whole genome shotgun (WGS) entry which is preliminary data.</text>
</comment>
<dbReference type="Gene3D" id="1.20.5.1930">
    <property type="match status" value="1"/>
</dbReference>
<evidence type="ECO:0000256" key="2">
    <source>
        <dbReference type="ARBA" id="ARBA00012438"/>
    </source>
</evidence>
<evidence type="ECO:0000313" key="12">
    <source>
        <dbReference type="Proteomes" id="UP001052739"/>
    </source>
</evidence>
<keyword evidence="4" id="KW-0808">Transferase</keyword>
<evidence type="ECO:0000256" key="5">
    <source>
        <dbReference type="ARBA" id="ARBA00022741"/>
    </source>
</evidence>
<keyword evidence="12" id="KW-1185">Reference proteome</keyword>
<evidence type="ECO:0000256" key="3">
    <source>
        <dbReference type="ARBA" id="ARBA00022553"/>
    </source>
</evidence>
<keyword evidence="3" id="KW-0597">Phosphoprotein</keyword>
<dbReference type="InterPro" id="IPR011712">
    <property type="entry name" value="Sig_transdc_His_kin_sub3_dim/P"/>
</dbReference>
<evidence type="ECO:0000256" key="1">
    <source>
        <dbReference type="ARBA" id="ARBA00000085"/>
    </source>
</evidence>
<dbReference type="Gene3D" id="3.30.565.10">
    <property type="entry name" value="Histidine kinase-like ATPase, C-terminal domain"/>
    <property type="match status" value="1"/>
</dbReference>
<keyword evidence="8" id="KW-0902">Two-component regulatory system</keyword>
<evidence type="ECO:0000313" key="11">
    <source>
        <dbReference type="EMBL" id="GHI22168.1"/>
    </source>
</evidence>
<dbReference type="Pfam" id="PF02518">
    <property type="entry name" value="HATPase_c"/>
    <property type="match status" value="1"/>
</dbReference>
<evidence type="ECO:0000256" key="9">
    <source>
        <dbReference type="SAM" id="MobiDB-lite"/>
    </source>
</evidence>
<dbReference type="SUPFAM" id="SSF55874">
    <property type="entry name" value="ATPase domain of HSP90 chaperone/DNA topoisomerase II/histidine kinase"/>
    <property type="match status" value="1"/>
</dbReference>
<dbReference type="Pfam" id="PF07730">
    <property type="entry name" value="HisKA_3"/>
    <property type="match status" value="1"/>
</dbReference>
<keyword evidence="7" id="KW-0067">ATP-binding</keyword>
<evidence type="ECO:0000256" key="8">
    <source>
        <dbReference type="ARBA" id="ARBA00023012"/>
    </source>
</evidence>
<name>A0ABQ3PAW2_9ACTN</name>
<feature type="compositionally biased region" description="Basic and acidic residues" evidence="9">
    <location>
        <begin position="7"/>
        <end position="19"/>
    </location>
</feature>
<feature type="region of interest" description="Disordered" evidence="9">
    <location>
        <begin position="374"/>
        <end position="396"/>
    </location>
</feature>
<accession>A0ABQ3PAW2</accession>
<dbReference type="PROSITE" id="PS50109">
    <property type="entry name" value="HIS_KIN"/>
    <property type="match status" value="1"/>
</dbReference>
<dbReference type="EMBL" id="BNDW01000019">
    <property type="protein sequence ID" value="GHI22168.1"/>
    <property type="molecule type" value="Genomic_DNA"/>
</dbReference>
<proteinExistence type="predicted"/>
<dbReference type="Proteomes" id="UP001052739">
    <property type="component" value="Unassembled WGS sequence"/>
</dbReference>
<dbReference type="CDD" id="cd16917">
    <property type="entry name" value="HATPase_UhpB-NarQ-NarX-like"/>
    <property type="match status" value="1"/>
</dbReference>
<protein>
    <recommendedName>
        <fullName evidence="2">histidine kinase</fullName>
        <ecNumber evidence="2">2.7.13.3</ecNumber>
    </recommendedName>
</protein>
<evidence type="ECO:0000256" key="6">
    <source>
        <dbReference type="ARBA" id="ARBA00022777"/>
    </source>
</evidence>